<dbReference type="Pfam" id="PF18052">
    <property type="entry name" value="Rx_N"/>
    <property type="match status" value="1"/>
</dbReference>
<dbReference type="InterPro" id="IPR002182">
    <property type="entry name" value="NB-ARC"/>
</dbReference>
<dbReference type="PANTHER" id="PTHR36766">
    <property type="entry name" value="PLANT BROAD-SPECTRUM MILDEW RESISTANCE PROTEIN RPW8"/>
    <property type="match status" value="1"/>
</dbReference>
<name>A0A2N9IL62_FAGSY</name>
<proteinExistence type="predicted"/>
<evidence type="ECO:0000259" key="10">
    <source>
        <dbReference type="Pfam" id="PF25019"/>
    </source>
</evidence>
<organism evidence="11">
    <name type="scientific">Fagus sylvatica</name>
    <name type="common">Beechnut</name>
    <dbReference type="NCBI Taxonomy" id="28930"/>
    <lineage>
        <taxon>Eukaryota</taxon>
        <taxon>Viridiplantae</taxon>
        <taxon>Streptophyta</taxon>
        <taxon>Embryophyta</taxon>
        <taxon>Tracheophyta</taxon>
        <taxon>Spermatophyta</taxon>
        <taxon>Magnoliopsida</taxon>
        <taxon>eudicotyledons</taxon>
        <taxon>Gunneridae</taxon>
        <taxon>Pentapetalae</taxon>
        <taxon>rosids</taxon>
        <taxon>fabids</taxon>
        <taxon>Fagales</taxon>
        <taxon>Fagaceae</taxon>
        <taxon>Fagus</taxon>
    </lineage>
</organism>
<dbReference type="InterPro" id="IPR027417">
    <property type="entry name" value="P-loop_NTPase"/>
</dbReference>
<evidence type="ECO:0000313" key="11">
    <source>
        <dbReference type="EMBL" id="SPD26387.1"/>
    </source>
</evidence>
<dbReference type="GO" id="GO:0051707">
    <property type="term" value="P:response to other organism"/>
    <property type="evidence" value="ECO:0007669"/>
    <property type="project" value="UniProtKB-ARBA"/>
</dbReference>
<dbReference type="GO" id="GO:0043531">
    <property type="term" value="F:ADP binding"/>
    <property type="evidence" value="ECO:0007669"/>
    <property type="project" value="InterPro"/>
</dbReference>
<dbReference type="Pfam" id="PF23559">
    <property type="entry name" value="WHD_DRP"/>
    <property type="match status" value="1"/>
</dbReference>
<evidence type="ECO:0000259" key="7">
    <source>
        <dbReference type="Pfam" id="PF00931"/>
    </source>
</evidence>
<dbReference type="InterPro" id="IPR042197">
    <property type="entry name" value="Apaf_helical"/>
</dbReference>
<dbReference type="InterPro" id="IPR041118">
    <property type="entry name" value="Rx_N"/>
</dbReference>
<feature type="domain" description="Disease resistance protein winged helix" evidence="9">
    <location>
        <begin position="404"/>
        <end position="474"/>
    </location>
</feature>
<dbReference type="Pfam" id="PF13855">
    <property type="entry name" value="LRR_8"/>
    <property type="match status" value="1"/>
</dbReference>
<evidence type="ECO:0000259" key="9">
    <source>
        <dbReference type="Pfam" id="PF23559"/>
    </source>
</evidence>
<sequence>MAEGALFDDNIEKLGETISTIRAVLLDAEAKQHNNEVKVWLERLKDAMFDADDLLDDISTEALRWEVMTRNNKKAKEVRIFFSKSNQLAYGLKMGHKVKAMRERLDEIAVDKNKFHLEERSEERQVRYKAREQTHSVVCADDVIGREDDKKAIVRSLLNPNVKEDVSVLPIVGIGGLGKTTLAQLVFNDEEINKHFEQKLWVCVSEDFDIKIIVEKILECVKNKKPKNLEMNTLVNHLQKEVNGKRYLLVLDDVWNEDLEKWRKLKGLLMGGARGSRILVTTRNMKVAQISQTVQPHLLKGLDEQQAWSLFQKMAFVEGEEPKNIASFVEIGKEILKKCAGIPLAIRTIGNLLYFKKFERDWLSFKEDELSKIPQNEEDILPTLKLSYDHLSSHLKQCFAYCSLFPKDYEIDKSSLIQMWIAQGFITLCDQNPEDVGHKYFMDLLWRSFFQEVKEDDFGNISQFKIHDLMHDIAILASESESTTFSSKDKNIDEKTHHVSFGDTFDSSLQIPNSLYKARRIRTFLLPSQPKYDIVRLDKLPYSTIVASFKFIRLLDLHNMGINTIPSSIKKLKHLRYLDLSQNGVIEMLPNSIVKLHNLQTLKLSGCSSLKELPRDINKLVNLRHLEIDCYNLTHMPCGLGQLTNLHTLSGFAVGSVARINGGLKELQELNKLSGNLSIVNLRHGKDAALECKVANLKAKQCLDGLKLNWIEDIEEVGVGYDEMSLEALQPQPNLKALTLEFYGGVRFPSWVLSLTSLVKFNLYSCKKCQHLPPLDQFSSLKRLTLDKLDSIEYIDNSEEGLSDSSFLPSLKELFIFNCPNLKGWWRGRRDSVEEIGITTPITSKPLNYSFPHLLELYISNCPQLTYMPLFPFLKDLRLCKCSLKALEQTMRMGMINMTASPSISSSSSILSFAPLSKLNYLRMRYLTALQSLNVWESEVVDPFNNWDEMEWQGLRSLLSMGFNHLRKLVSLPVGLQHLTSLQTLKIWDCPSLTSLPEWIGEDWPKIAKIPNLKGDLSPPEEEEEDSDKKKAALKNRNLIKSFGCCNCSTTGQEVDSKYEPMYKVM</sequence>
<dbReference type="InterPro" id="IPR058922">
    <property type="entry name" value="WHD_DRP"/>
</dbReference>
<evidence type="ECO:0000256" key="5">
    <source>
        <dbReference type="ARBA" id="ARBA00022840"/>
    </source>
</evidence>
<evidence type="ECO:0000256" key="4">
    <source>
        <dbReference type="ARBA" id="ARBA00022821"/>
    </source>
</evidence>
<evidence type="ECO:0000256" key="2">
    <source>
        <dbReference type="ARBA" id="ARBA00022737"/>
    </source>
</evidence>
<dbReference type="SUPFAM" id="SSF52058">
    <property type="entry name" value="L domain-like"/>
    <property type="match status" value="1"/>
</dbReference>
<dbReference type="SUPFAM" id="SSF52047">
    <property type="entry name" value="RNI-like"/>
    <property type="match status" value="1"/>
</dbReference>
<dbReference type="Gene3D" id="1.10.8.430">
    <property type="entry name" value="Helical domain of apoptotic protease-activating factors"/>
    <property type="match status" value="1"/>
</dbReference>
<evidence type="ECO:0000256" key="6">
    <source>
        <dbReference type="SAM" id="MobiDB-lite"/>
    </source>
</evidence>
<feature type="domain" description="R13L1/DRL21-like LRR repeat region" evidence="10">
    <location>
        <begin position="664"/>
        <end position="788"/>
    </location>
</feature>
<dbReference type="InterPro" id="IPR056789">
    <property type="entry name" value="LRR_R13L1-DRL21"/>
</dbReference>
<dbReference type="InterPro" id="IPR032675">
    <property type="entry name" value="LRR_dom_sf"/>
</dbReference>
<dbReference type="Gene3D" id="3.40.50.300">
    <property type="entry name" value="P-loop containing nucleotide triphosphate hydrolases"/>
    <property type="match status" value="1"/>
</dbReference>
<protein>
    <submittedName>
        <fullName evidence="11">Uncharacterized protein</fullName>
    </submittedName>
</protein>
<feature type="domain" description="NB-ARC" evidence="7">
    <location>
        <begin position="147"/>
        <end position="317"/>
    </location>
</feature>
<reference evidence="11" key="1">
    <citation type="submission" date="2018-02" db="EMBL/GenBank/DDBJ databases">
        <authorList>
            <person name="Cohen D.B."/>
            <person name="Kent A.D."/>
        </authorList>
    </citation>
    <scope>NUCLEOTIDE SEQUENCE</scope>
</reference>
<keyword evidence="5" id="KW-0067">ATP-binding</keyword>
<dbReference type="FunFam" id="1.10.10.10:FF:000322">
    <property type="entry name" value="Probable disease resistance protein At1g63360"/>
    <property type="match status" value="1"/>
</dbReference>
<keyword evidence="4" id="KW-0611">Plant defense</keyword>
<dbReference type="Pfam" id="PF25019">
    <property type="entry name" value="LRR_R13L1-DRL21"/>
    <property type="match status" value="1"/>
</dbReference>
<dbReference type="GO" id="GO:0005524">
    <property type="term" value="F:ATP binding"/>
    <property type="evidence" value="ECO:0007669"/>
    <property type="project" value="UniProtKB-KW"/>
</dbReference>
<evidence type="ECO:0000259" key="8">
    <source>
        <dbReference type="Pfam" id="PF18052"/>
    </source>
</evidence>
<dbReference type="InterPro" id="IPR036388">
    <property type="entry name" value="WH-like_DNA-bd_sf"/>
</dbReference>
<evidence type="ECO:0000256" key="1">
    <source>
        <dbReference type="ARBA" id="ARBA00022614"/>
    </source>
</evidence>
<dbReference type="Gene3D" id="1.20.5.4130">
    <property type="match status" value="1"/>
</dbReference>
<dbReference type="InterPro" id="IPR001611">
    <property type="entry name" value="Leu-rich_rpt"/>
</dbReference>
<dbReference type="Gene3D" id="1.10.10.10">
    <property type="entry name" value="Winged helix-like DNA-binding domain superfamily/Winged helix DNA-binding domain"/>
    <property type="match status" value="1"/>
</dbReference>
<dbReference type="FunFam" id="3.40.50.300:FF:001091">
    <property type="entry name" value="Probable disease resistance protein At1g61300"/>
    <property type="match status" value="1"/>
</dbReference>
<evidence type="ECO:0000256" key="3">
    <source>
        <dbReference type="ARBA" id="ARBA00022741"/>
    </source>
</evidence>
<gene>
    <name evidence="11" type="ORF">FSB_LOCUS54269</name>
</gene>
<accession>A0A2N9IL62</accession>
<dbReference type="EMBL" id="OIVN01006154">
    <property type="protein sequence ID" value="SPD26387.1"/>
    <property type="molecule type" value="Genomic_DNA"/>
</dbReference>
<feature type="region of interest" description="Disordered" evidence="6">
    <location>
        <begin position="1011"/>
        <end position="1031"/>
    </location>
</feature>
<feature type="domain" description="Disease resistance N-terminal" evidence="8">
    <location>
        <begin position="7"/>
        <end position="72"/>
    </location>
</feature>
<dbReference type="Gene3D" id="3.80.10.10">
    <property type="entry name" value="Ribonuclease Inhibitor"/>
    <property type="match status" value="2"/>
</dbReference>
<keyword evidence="1" id="KW-0433">Leucine-rich repeat</keyword>
<dbReference type="PANTHER" id="PTHR36766:SF38">
    <property type="entry name" value="DISEASE RESISTANCE PROTEIN RGA3"/>
    <property type="match status" value="1"/>
</dbReference>
<dbReference type="GO" id="GO:0006952">
    <property type="term" value="P:defense response"/>
    <property type="evidence" value="ECO:0007669"/>
    <property type="project" value="UniProtKB-KW"/>
</dbReference>
<dbReference type="Pfam" id="PF00931">
    <property type="entry name" value="NB-ARC"/>
    <property type="match status" value="1"/>
</dbReference>
<dbReference type="AlphaFoldDB" id="A0A2N9IL62"/>
<keyword evidence="2" id="KW-0677">Repeat</keyword>
<dbReference type="PRINTS" id="PR00364">
    <property type="entry name" value="DISEASERSIST"/>
</dbReference>
<keyword evidence="3" id="KW-0547">Nucleotide-binding</keyword>
<dbReference type="SUPFAM" id="SSF52540">
    <property type="entry name" value="P-loop containing nucleoside triphosphate hydrolases"/>
    <property type="match status" value="1"/>
</dbReference>